<dbReference type="AlphaFoldDB" id="A0A0W0V6X8"/>
<evidence type="ECO:0000313" key="2">
    <source>
        <dbReference type="EMBL" id="KTD15860.1"/>
    </source>
</evidence>
<gene>
    <name evidence="2" type="ORF">Lisr_2247</name>
</gene>
<evidence type="ECO:0000256" key="1">
    <source>
        <dbReference type="SAM" id="SignalP"/>
    </source>
</evidence>
<dbReference type="EMBL" id="LNYH01000141">
    <property type="protein sequence ID" value="KTD15860.1"/>
    <property type="molecule type" value="Genomic_DNA"/>
</dbReference>
<sequence>MFKALPFPVLSFFILAFLATCWAADKSFNALTPSKLGVFWYPEIPDKCKEVGTKKKECVHELYRYQNITPR</sequence>
<name>A0A0W0V6X8_9GAMM</name>
<evidence type="ECO:0000313" key="3">
    <source>
        <dbReference type="Proteomes" id="UP000054761"/>
    </source>
</evidence>
<feature type="chain" id="PRO_5006914543" evidence="1">
    <location>
        <begin position="24"/>
        <end position="71"/>
    </location>
</feature>
<dbReference type="Proteomes" id="UP000054761">
    <property type="component" value="Unassembled WGS sequence"/>
</dbReference>
<dbReference type="RefSeq" id="WP_165475157.1">
    <property type="nucleotide sequence ID" value="NZ_CAAAJA010000033.1"/>
</dbReference>
<keyword evidence="3" id="KW-1185">Reference proteome</keyword>
<organism evidence="2 3">
    <name type="scientific">Legionella israelensis</name>
    <dbReference type="NCBI Taxonomy" id="454"/>
    <lineage>
        <taxon>Bacteria</taxon>
        <taxon>Pseudomonadati</taxon>
        <taxon>Pseudomonadota</taxon>
        <taxon>Gammaproteobacteria</taxon>
        <taxon>Legionellales</taxon>
        <taxon>Legionellaceae</taxon>
        <taxon>Legionella</taxon>
    </lineage>
</organism>
<reference evidence="2 3" key="1">
    <citation type="submission" date="2015-11" db="EMBL/GenBank/DDBJ databases">
        <title>Genomic analysis of 38 Legionella species identifies large and diverse effector repertoires.</title>
        <authorList>
            <person name="Burstein D."/>
            <person name="Amaro F."/>
            <person name="Zusman T."/>
            <person name="Lifshitz Z."/>
            <person name="Cohen O."/>
            <person name="Gilbert J.A."/>
            <person name="Pupko T."/>
            <person name="Shuman H.A."/>
            <person name="Segal G."/>
        </authorList>
    </citation>
    <scope>NUCLEOTIDE SEQUENCE [LARGE SCALE GENOMIC DNA]</scope>
    <source>
        <strain evidence="2 3">Bercovier 4</strain>
    </source>
</reference>
<keyword evidence="1" id="KW-0732">Signal</keyword>
<feature type="signal peptide" evidence="1">
    <location>
        <begin position="1"/>
        <end position="23"/>
    </location>
</feature>
<dbReference type="STRING" id="454.Lisr_2247"/>
<protein>
    <submittedName>
        <fullName evidence="2">Uncharacterized protein</fullName>
    </submittedName>
</protein>
<comment type="caution">
    <text evidence="2">The sequence shown here is derived from an EMBL/GenBank/DDBJ whole genome shotgun (WGS) entry which is preliminary data.</text>
</comment>
<proteinExistence type="predicted"/>
<accession>A0A0W0V6X8</accession>